<dbReference type="Pfam" id="PF01648">
    <property type="entry name" value="ACPS"/>
    <property type="match status" value="1"/>
</dbReference>
<sequence length="222" mass="25385">MRTSTVFCGNFGNQFDFSQESLEFALCYLPDTSFRESILRYQNHNQKWMSLLGRQLLFKGLAELGHPINETTVWSKAIYGRPYIKAFPDFNISHSGELAVCAIGEKGKRVGIDIQREKNLGPRLLNQVFTAQELDWVAGKKSRAARLWSRKEAVTKLLGLGMRVNFRKLEALSNQVTFEGKSYYLQNIPVSDGYQCTLAGETPLDVQLNLYHWSSLNQMDKY</sequence>
<dbReference type="PANTHER" id="PTHR12215">
    <property type="entry name" value="PHOSPHOPANTETHEINE TRANSFERASE"/>
    <property type="match status" value="1"/>
</dbReference>
<keyword evidence="2 4" id="KW-0808">Transferase</keyword>
<dbReference type="AlphaFoldDB" id="A0A1H9AJQ4"/>
<dbReference type="InterPro" id="IPR008278">
    <property type="entry name" value="4-PPantetheinyl_Trfase_dom"/>
</dbReference>
<accession>A0A1H9AJQ4</accession>
<organism evidence="4 5">
    <name type="scientific">Neolewinella agarilytica</name>
    <dbReference type="NCBI Taxonomy" id="478744"/>
    <lineage>
        <taxon>Bacteria</taxon>
        <taxon>Pseudomonadati</taxon>
        <taxon>Bacteroidota</taxon>
        <taxon>Saprospiria</taxon>
        <taxon>Saprospirales</taxon>
        <taxon>Lewinellaceae</taxon>
        <taxon>Neolewinella</taxon>
    </lineage>
</organism>
<dbReference type="PANTHER" id="PTHR12215:SF10">
    <property type="entry name" value="L-AMINOADIPATE-SEMIALDEHYDE DEHYDROGENASE-PHOSPHOPANTETHEINYL TRANSFERASE"/>
    <property type="match status" value="1"/>
</dbReference>
<dbReference type="STRING" id="478744.SAMN05444359_102122"/>
<reference evidence="5" key="1">
    <citation type="submission" date="2016-10" db="EMBL/GenBank/DDBJ databases">
        <authorList>
            <person name="Varghese N."/>
            <person name="Submissions S."/>
        </authorList>
    </citation>
    <scope>NUCLEOTIDE SEQUENCE [LARGE SCALE GENOMIC DNA]</scope>
    <source>
        <strain evidence="5">DSM 24740</strain>
    </source>
</reference>
<dbReference type="InterPro" id="IPR050559">
    <property type="entry name" value="P-Pant_transferase_sf"/>
</dbReference>
<dbReference type="Gene3D" id="3.90.470.20">
    <property type="entry name" value="4'-phosphopantetheinyl transferase domain"/>
    <property type="match status" value="2"/>
</dbReference>
<evidence type="ECO:0000256" key="1">
    <source>
        <dbReference type="ARBA" id="ARBA00010990"/>
    </source>
</evidence>
<evidence type="ECO:0000259" key="3">
    <source>
        <dbReference type="Pfam" id="PF01648"/>
    </source>
</evidence>
<dbReference type="InterPro" id="IPR037143">
    <property type="entry name" value="4-PPantetheinyl_Trfase_dom_sf"/>
</dbReference>
<feature type="domain" description="4'-phosphopantetheinyl transferase" evidence="3">
    <location>
        <begin position="109"/>
        <end position="177"/>
    </location>
</feature>
<dbReference type="GO" id="GO:0019878">
    <property type="term" value="P:lysine biosynthetic process via aminoadipic acid"/>
    <property type="evidence" value="ECO:0007669"/>
    <property type="project" value="TreeGrafter"/>
</dbReference>
<dbReference type="GO" id="GO:0008897">
    <property type="term" value="F:holo-[acyl-carrier-protein] synthase activity"/>
    <property type="evidence" value="ECO:0007669"/>
    <property type="project" value="InterPro"/>
</dbReference>
<dbReference type="FunCoup" id="A0A1H9AJQ4">
    <property type="interactions" value="150"/>
</dbReference>
<dbReference type="InParanoid" id="A0A1H9AJQ4"/>
<dbReference type="Proteomes" id="UP000199021">
    <property type="component" value="Unassembled WGS sequence"/>
</dbReference>
<comment type="similarity">
    <text evidence="1">Belongs to the P-Pant transferase superfamily. Gsp/Sfp/HetI/AcpT family.</text>
</comment>
<dbReference type="SUPFAM" id="SSF56214">
    <property type="entry name" value="4'-phosphopantetheinyl transferase"/>
    <property type="match status" value="2"/>
</dbReference>
<evidence type="ECO:0000313" key="4">
    <source>
        <dbReference type="EMBL" id="SEP76805.1"/>
    </source>
</evidence>
<proteinExistence type="inferred from homology"/>
<evidence type="ECO:0000313" key="5">
    <source>
        <dbReference type="Proteomes" id="UP000199021"/>
    </source>
</evidence>
<dbReference type="GO" id="GO:0000287">
    <property type="term" value="F:magnesium ion binding"/>
    <property type="evidence" value="ECO:0007669"/>
    <property type="project" value="InterPro"/>
</dbReference>
<gene>
    <name evidence="4" type="ORF">SAMN05444359_102122</name>
</gene>
<protein>
    <submittedName>
        <fullName evidence="4">4'-phosphopantetheinyl transferase</fullName>
    </submittedName>
</protein>
<evidence type="ECO:0000256" key="2">
    <source>
        <dbReference type="ARBA" id="ARBA00022679"/>
    </source>
</evidence>
<keyword evidence="5" id="KW-1185">Reference proteome</keyword>
<name>A0A1H9AJQ4_9BACT</name>
<dbReference type="RefSeq" id="WP_090165307.1">
    <property type="nucleotide sequence ID" value="NZ_FOFB01000002.1"/>
</dbReference>
<dbReference type="OrthoDB" id="9808281at2"/>
<dbReference type="EMBL" id="FOFB01000002">
    <property type="protein sequence ID" value="SEP76805.1"/>
    <property type="molecule type" value="Genomic_DNA"/>
</dbReference>
<dbReference type="GO" id="GO:0005829">
    <property type="term" value="C:cytosol"/>
    <property type="evidence" value="ECO:0007669"/>
    <property type="project" value="TreeGrafter"/>
</dbReference>